<protein>
    <submittedName>
        <fullName evidence="2">Uncharacterized protein</fullName>
    </submittedName>
</protein>
<sequence>MEILFLLLVSSSLVWVVYGLISPENALPFLKNPSRLKVLGIFFVAAIILGNLIAPKTKSNPLPPYNEINKILDKMNTSTYSDNYDPDLNGEEGSDSLAWRFKTDRGTVIAYAKDNNLICLRWAGKDIYRNGKIILNISDYELTHSELKNIQNNIENAIKSNLNDPSSAEFANINEWQYEKTPEKIFVTGWLRANNAYGAKIKKNFTAELSPKGNTIRTIKLN</sequence>
<evidence type="ECO:0000313" key="2">
    <source>
        <dbReference type="EMBL" id="DAF63035.1"/>
    </source>
</evidence>
<accession>A0A8S5TIZ9</accession>
<keyword evidence="1" id="KW-1133">Transmembrane helix</keyword>
<dbReference type="EMBL" id="BK032832">
    <property type="protein sequence ID" value="DAF63035.1"/>
    <property type="molecule type" value="Genomic_DNA"/>
</dbReference>
<feature type="transmembrane region" description="Helical" evidence="1">
    <location>
        <begin position="35"/>
        <end position="54"/>
    </location>
</feature>
<proteinExistence type="predicted"/>
<evidence type="ECO:0000256" key="1">
    <source>
        <dbReference type="SAM" id="Phobius"/>
    </source>
</evidence>
<name>A0A8S5TIZ9_9CAUD</name>
<keyword evidence="1" id="KW-0472">Membrane</keyword>
<organism evidence="2">
    <name type="scientific">Myoviridae sp. ct9dX1</name>
    <dbReference type="NCBI Taxonomy" id="2827665"/>
    <lineage>
        <taxon>Viruses</taxon>
        <taxon>Duplodnaviria</taxon>
        <taxon>Heunggongvirae</taxon>
        <taxon>Uroviricota</taxon>
        <taxon>Caudoviricetes</taxon>
    </lineage>
</organism>
<keyword evidence="1" id="KW-0812">Transmembrane</keyword>
<reference evidence="2" key="1">
    <citation type="journal article" date="2021" name="Proc. Natl. Acad. Sci. U.S.A.">
        <title>A Catalog of Tens of Thousands of Viruses from Human Metagenomes Reveals Hidden Associations with Chronic Diseases.</title>
        <authorList>
            <person name="Tisza M.J."/>
            <person name="Buck C.B."/>
        </authorList>
    </citation>
    <scope>NUCLEOTIDE SEQUENCE</scope>
    <source>
        <strain evidence="2">Ct9dX1</strain>
    </source>
</reference>